<evidence type="ECO:0000256" key="1">
    <source>
        <dbReference type="ARBA" id="ARBA00008455"/>
    </source>
</evidence>
<dbReference type="InterPro" id="IPR000668">
    <property type="entry name" value="Peptidase_C1A_C"/>
</dbReference>
<evidence type="ECO:0000256" key="2">
    <source>
        <dbReference type="ARBA" id="ARBA00022670"/>
    </source>
</evidence>
<dbReference type="GeneID" id="106167950"/>
<dbReference type="PROSITE" id="PS00139">
    <property type="entry name" value="THIOL_PROTEASE_CYS"/>
    <property type="match status" value="1"/>
</dbReference>
<evidence type="ECO:0000256" key="5">
    <source>
        <dbReference type="ARBA" id="ARBA00023145"/>
    </source>
</evidence>
<proteinExistence type="inferred from homology"/>
<dbReference type="SUPFAM" id="SSF54001">
    <property type="entry name" value="Cysteine proteinases"/>
    <property type="match status" value="1"/>
</dbReference>
<evidence type="ECO:0000256" key="4">
    <source>
        <dbReference type="ARBA" id="ARBA00022807"/>
    </source>
</evidence>
<name>A0A1S3IWG8_LINAN</name>
<dbReference type="CDD" id="cd02248">
    <property type="entry name" value="Peptidase_C1A"/>
    <property type="match status" value="1"/>
</dbReference>
<dbReference type="InParanoid" id="A0A1S3IWG8"/>
<keyword evidence="2" id="KW-0645">Protease</keyword>
<protein>
    <submittedName>
        <fullName evidence="11">Cathepsin O</fullName>
    </submittedName>
</protein>
<keyword evidence="7" id="KW-1133">Transmembrane helix</keyword>
<dbReference type="SMART" id="SM00848">
    <property type="entry name" value="Inhibitor_I29"/>
    <property type="match status" value="1"/>
</dbReference>
<keyword evidence="6" id="KW-1015">Disulfide bond</keyword>
<gene>
    <name evidence="11" type="primary">LOC106167950</name>
</gene>
<comment type="similarity">
    <text evidence="1">Belongs to the peptidase C1 family.</text>
</comment>
<feature type="domain" description="Peptidase C1A papain C-terminal" evidence="8">
    <location>
        <begin position="139"/>
        <end position="357"/>
    </location>
</feature>
<dbReference type="Proteomes" id="UP000085678">
    <property type="component" value="Unplaced"/>
</dbReference>
<dbReference type="AlphaFoldDB" id="A0A1S3IWG8"/>
<evidence type="ECO:0000256" key="7">
    <source>
        <dbReference type="SAM" id="Phobius"/>
    </source>
</evidence>
<dbReference type="STRING" id="7574.A0A1S3IWG8"/>
<reference evidence="11" key="1">
    <citation type="submission" date="2025-08" db="UniProtKB">
        <authorList>
            <consortium name="RefSeq"/>
        </authorList>
    </citation>
    <scope>IDENTIFICATION</scope>
    <source>
        <tissue evidence="11">Gonads</tissue>
    </source>
</reference>
<feature type="domain" description="Cathepsin propeptide inhibitor" evidence="9">
    <location>
        <begin position="39"/>
        <end position="99"/>
    </location>
</feature>
<dbReference type="GO" id="GO:0006508">
    <property type="term" value="P:proteolysis"/>
    <property type="evidence" value="ECO:0007669"/>
    <property type="project" value="UniProtKB-KW"/>
</dbReference>
<keyword evidence="5" id="KW-0865">Zymogen</keyword>
<dbReference type="InterPro" id="IPR039417">
    <property type="entry name" value="Peptidase_C1A_papain-like"/>
</dbReference>
<organism evidence="10 11">
    <name type="scientific">Lingula anatina</name>
    <name type="common">Brachiopod</name>
    <name type="synonym">Lingula unguis</name>
    <dbReference type="NCBI Taxonomy" id="7574"/>
    <lineage>
        <taxon>Eukaryota</taxon>
        <taxon>Metazoa</taxon>
        <taxon>Spiralia</taxon>
        <taxon>Lophotrochozoa</taxon>
        <taxon>Brachiopoda</taxon>
        <taxon>Linguliformea</taxon>
        <taxon>Lingulata</taxon>
        <taxon>Lingulida</taxon>
        <taxon>Linguloidea</taxon>
        <taxon>Lingulidae</taxon>
        <taxon>Lingula</taxon>
    </lineage>
</organism>
<dbReference type="OrthoDB" id="498368at2759"/>
<evidence type="ECO:0000256" key="6">
    <source>
        <dbReference type="ARBA" id="ARBA00023157"/>
    </source>
</evidence>
<evidence type="ECO:0000313" key="10">
    <source>
        <dbReference type="Proteomes" id="UP000085678"/>
    </source>
</evidence>
<keyword evidence="7" id="KW-0812">Transmembrane</keyword>
<dbReference type="InterPro" id="IPR038765">
    <property type="entry name" value="Papain-like_cys_pep_sf"/>
</dbReference>
<dbReference type="PRINTS" id="PR00705">
    <property type="entry name" value="PAPAIN"/>
</dbReference>
<dbReference type="PANTHER" id="PTHR12411">
    <property type="entry name" value="CYSTEINE PROTEASE FAMILY C1-RELATED"/>
    <property type="match status" value="1"/>
</dbReference>
<feature type="transmembrane region" description="Helical" evidence="7">
    <location>
        <begin position="12"/>
        <end position="35"/>
    </location>
</feature>
<dbReference type="PROSITE" id="PS00639">
    <property type="entry name" value="THIOL_PROTEASE_HIS"/>
    <property type="match status" value="1"/>
</dbReference>
<accession>A0A1S3IWG8</accession>
<dbReference type="GO" id="GO:0008234">
    <property type="term" value="F:cysteine-type peptidase activity"/>
    <property type="evidence" value="ECO:0007669"/>
    <property type="project" value="UniProtKB-KW"/>
</dbReference>
<dbReference type="SMART" id="SM00645">
    <property type="entry name" value="Pept_C1"/>
    <property type="match status" value="1"/>
</dbReference>
<evidence type="ECO:0000256" key="3">
    <source>
        <dbReference type="ARBA" id="ARBA00022801"/>
    </source>
</evidence>
<dbReference type="InterPro" id="IPR025660">
    <property type="entry name" value="Pept_his_AS"/>
</dbReference>
<dbReference type="Gene3D" id="3.90.70.10">
    <property type="entry name" value="Cysteine proteinases"/>
    <property type="match status" value="1"/>
</dbReference>
<sequence length="358" mass="41089">MEPPWRSHMSSVFIFMAAVIFISSHYFVTTAVTDVEQKFKLFIKKYQKPYKIGSEEYYKRLKIFQDSLKKHHHLNSLRTSNHSAIYGVTKFSDLTDEEFIAQYLDDTKKPLKHHLLKSQGGYVKNTQKQTTDHSYKSFEPQKWDWRTDWKWPVITKVKNQRSCGGCWAFSSVESVETMYAIKTKDLRDLSVQQVIDCAAYGNFGCRGGDTCHALYWMKLTRTPLVTDQEYPLTDTSDFCKIEPNATKGVSLTDYTCDKFINHGQSTEGQMVSMLLNGPLTISVDATSWKDYLGGIIQYHCYNFNNHAVQIIGYDLTGPVPYFIIRNSWGDDFGLNGYIHIRIGNNVCGVAEEVSSIQV</sequence>
<dbReference type="RefSeq" id="XP_013402311.1">
    <property type="nucleotide sequence ID" value="XM_013546857.1"/>
</dbReference>
<dbReference type="KEGG" id="lak:106167950"/>
<keyword evidence="4" id="KW-0788">Thiol protease</keyword>
<dbReference type="InterPro" id="IPR013201">
    <property type="entry name" value="Prot_inhib_I29"/>
</dbReference>
<evidence type="ECO:0000259" key="9">
    <source>
        <dbReference type="SMART" id="SM00848"/>
    </source>
</evidence>
<dbReference type="Pfam" id="PF08246">
    <property type="entry name" value="Inhibitor_I29"/>
    <property type="match status" value="1"/>
</dbReference>
<keyword evidence="10" id="KW-1185">Reference proteome</keyword>
<evidence type="ECO:0000313" key="11">
    <source>
        <dbReference type="RefSeq" id="XP_013402311.1"/>
    </source>
</evidence>
<dbReference type="InterPro" id="IPR000169">
    <property type="entry name" value="Pept_cys_AS"/>
</dbReference>
<evidence type="ECO:0000259" key="8">
    <source>
        <dbReference type="SMART" id="SM00645"/>
    </source>
</evidence>
<dbReference type="InterPro" id="IPR013128">
    <property type="entry name" value="Peptidase_C1A"/>
</dbReference>
<keyword evidence="7" id="KW-0472">Membrane</keyword>
<keyword evidence="3" id="KW-0378">Hydrolase</keyword>
<dbReference type="Pfam" id="PF00112">
    <property type="entry name" value="Peptidase_C1"/>
    <property type="match status" value="1"/>
</dbReference>